<dbReference type="RefSeq" id="WP_269881972.1">
    <property type="nucleotide sequence ID" value="NZ_JAQAGZ010000008.1"/>
</dbReference>
<evidence type="ECO:0000313" key="1">
    <source>
        <dbReference type="EMBL" id="MCZ8513448.1"/>
    </source>
</evidence>
<dbReference type="InterPro" id="IPR020256">
    <property type="entry name" value="Spore_coat_CotJA"/>
</dbReference>
<sequence length="78" mass="8991">MDQVKVWHPFVGPCDPCPPLYTKTYSTPPNLYIPYQPMGLPQHSPLQALKCGTLWPALYSPYISKQSELNWREAQSRE</sequence>
<evidence type="ECO:0000313" key="2">
    <source>
        <dbReference type="Proteomes" id="UP001527882"/>
    </source>
</evidence>
<comment type="caution">
    <text evidence="1">The sequence shown here is derived from an EMBL/GenBank/DDBJ whole genome shotgun (WGS) entry which is preliminary data.</text>
</comment>
<protein>
    <submittedName>
        <fullName evidence="1">Spore coat associated protein CotJA</fullName>
    </submittedName>
</protein>
<organism evidence="1 2">
    <name type="scientific">Paenibacillus gyeongsangnamensis</name>
    <dbReference type="NCBI Taxonomy" id="3388067"/>
    <lineage>
        <taxon>Bacteria</taxon>
        <taxon>Bacillati</taxon>
        <taxon>Bacillota</taxon>
        <taxon>Bacilli</taxon>
        <taxon>Bacillales</taxon>
        <taxon>Paenibacillaceae</taxon>
        <taxon>Paenibacillus</taxon>
    </lineage>
</organism>
<name>A0ABT4Q9E6_9BACL</name>
<dbReference type="Pfam" id="PF11007">
    <property type="entry name" value="CotJA"/>
    <property type="match status" value="1"/>
</dbReference>
<dbReference type="EMBL" id="JAQAGZ010000008">
    <property type="protein sequence ID" value="MCZ8513448.1"/>
    <property type="molecule type" value="Genomic_DNA"/>
</dbReference>
<gene>
    <name evidence="1" type="ORF">O9H85_13610</name>
</gene>
<accession>A0ABT4Q9E6</accession>
<keyword evidence="2" id="KW-1185">Reference proteome</keyword>
<dbReference type="Proteomes" id="UP001527882">
    <property type="component" value="Unassembled WGS sequence"/>
</dbReference>
<proteinExistence type="predicted"/>
<reference evidence="1 2" key="1">
    <citation type="submission" date="2022-12" db="EMBL/GenBank/DDBJ databases">
        <title>Draft genome sequence of Paenibacillus sp. dW9.</title>
        <authorList>
            <person name="Choi E.-W."/>
            <person name="Kim D.-U."/>
        </authorList>
    </citation>
    <scope>NUCLEOTIDE SEQUENCE [LARGE SCALE GENOMIC DNA]</scope>
    <source>
        <strain evidence="2">dW9</strain>
    </source>
</reference>